<evidence type="ECO:0000313" key="2">
    <source>
        <dbReference type="Proteomes" id="UP000182719"/>
    </source>
</evidence>
<dbReference type="SUPFAM" id="SSF103642">
    <property type="entry name" value="Sec-C motif"/>
    <property type="match status" value="1"/>
</dbReference>
<dbReference type="OrthoDB" id="9816539at2"/>
<keyword evidence="2" id="KW-1185">Reference proteome</keyword>
<dbReference type="Pfam" id="PF02810">
    <property type="entry name" value="SEC-C"/>
    <property type="match status" value="1"/>
</dbReference>
<dbReference type="RefSeq" id="WP_075009278.1">
    <property type="nucleotide sequence ID" value="NZ_FOAP01000016.1"/>
</dbReference>
<dbReference type="InterPro" id="IPR004027">
    <property type="entry name" value="SEC_C_motif"/>
</dbReference>
<proteinExistence type="predicted"/>
<reference evidence="2" key="1">
    <citation type="submission" date="2016-10" db="EMBL/GenBank/DDBJ databases">
        <authorList>
            <person name="Varghese N."/>
            <person name="Submissions S."/>
        </authorList>
    </citation>
    <scope>NUCLEOTIDE SEQUENCE [LARGE SCALE GENOMIC DNA]</scope>
    <source>
        <strain evidence="2">DSM 17044</strain>
    </source>
</reference>
<sequence>MSKPGRNAPCPCGSGKKYKVCHAAEDRARAAAPPAPAHPLAADLRAAMDLLGDTDVSRLSGALEHLGTLLSQGGPTPGLRFDAAAFDAHVSQQLPTLSEAIDQSPAKARRALLVGTVRQLGTHAFLQGFREAVLQRAAEPGRSAQDRQALCVGALLASAQGKKGKFQPEDIPVLDVVFDVQFREWCAHHQEMASQFEALARFAEEDLSAEAREALRKAQAGDVDALLQHVQSDPQLVERITREGRERSARVEARLREPATPSLFAPEEELWFTCVLWEPLRAVKAASLDAATRRAAVENLIRAVKGALDAELLEGMLARLRAKAADPTLDEATRAGFTDAAIAVEAEPSRMVMAALFTANQEAQGRSAEEMVLLADLKAKPVWTAEDLEPYLQFLEASGPAPAAQRIRRCQAWLREHPLSLAAESV</sequence>
<dbReference type="EMBL" id="FOAP01000016">
    <property type="protein sequence ID" value="SEM41277.1"/>
    <property type="molecule type" value="Genomic_DNA"/>
</dbReference>
<accession>A0A1H7Y7G8</accession>
<dbReference type="AlphaFoldDB" id="A0A1H7Y7G8"/>
<dbReference type="Proteomes" id="UP000182719">
    <property type="component" value="Unassembled WGS sequence"/>
</dbReference>
<dbReference type="Gene3D" id="3.10.450.50">
    <property type="match status" value="1"/>
</dbReference>
<evidence type="ECO:0000313" key="1">
    <source>
        <dbReference type="EMBL" id="SEM41277.1"/>
    </source>
</evidence>
<protein>
    <submittedName>
        <fullName evidence="1">SEC-C motif-containing protein</fullName>
    </submittedName>
</protein>
<organism evidence="1 2">
    <name type="scientific">Stigmatella aurantiaca</name>
    <dbReference type="NCBI Taxonomy" id="41"/>
    <lineage>
        <taxon>Bacteria</taxon>
        <taxon>Pseudomonadati</taxon>
        <taxon>Myxococcota</taxon>
        <taxon>Myxococcia</taxon>
        <taxon>Myxococcales</taxon>
        <taxon>Cystobacterineae</taxon>
        <taxon>Archangiaceae</taxon>
        <taxon>Stigmatella</taxon>
    </lineage>
</organism>
<gene>
    <name evidence="1" type="ORF">SAMN05444354_11697</name>
</gene>
<name>A0A1H7Y7G8_STIAU</name>